<protein>
    <submittedName>
        <fullName evidence="1">NosL</fullName>
    </submittedName>
</protein>
<proteinExistence type="predicted"/>
<dbReference type="PANTHER" id="PTHR41247:SF1">
    <property type="entry name" value="HTH-TYPE TRANSCRIPTIONAL REPRESSOR YCNK"/>
    <property type="match status" value="1"/>
</dbReference>
<dbReference type="SUPFAM" id="SSF160387">
    <property type="entry name" value="NosL/MerB-like"/>
    <property type="match status" value="1"/>
</dbReference>
<dbReference type="KEGG" id="oho:Oweho_3461"/>
<name>G8R6E7_OWEHD</name>
<evidence type="ECO:0000313" key="1">
    <source>
        <dbReference type="EMBL" id="AEV34410.1"/>
    </source>
</evidence>
<dbReference type="Proteomes" id="UP000005631">
    <property type="component" value="Chromosome"/>
</dbReference>
<dbReference type="PROSITE" id="PS51257">
    <property type="entry name" value="PROKAR_LIPOPROTEIN"/>
    <property type="match status" value="1"/>
</dbReference>
<dbReference type="AlphaFoldDB" id="G8R6E7"/>
<accession>G8R6E7</accession>
<dbReference type="HOGENOM" id="CLU_108823_3_0_10"/>
<dbReference type="Pfam" id="PF05573">
    <property type="entry name" value="NosL"/>
    <property type="match status" value="1"/>
</dbReference>
<dbReference type="InterPro" id="IPR008719">
    <property type="entry name" value="N2O_reductase_NosL"/>
</dbReference>
<reference evidence="1 2" key="1">
    <citation type="journal article" date="2012" name="Stand. Genomic Sci.">
        <title>Genome sequence of the orange-pigmented seawater bacterium Owenweeksia hongkongensis type strain (UST20020801(T)).</title>
        <authorList>
            <person name="Riedel T."/>
            <person name="Held B."/>
            <person name="Nolan M."/>
            <person name="Lucas S."/>
            <person name="Lapidus A."/>
            <person name="Tice H."/>
            <person name="Del Rio T.G."/>
            <person name="Cheng J.F."/>
            <person name="Han C."/>
            <person name="Tapia R."/>
            <person name="Goodwin L.A."/>
            <person name="Pitluck S."/>
            <person name="Liolios K."/>
            <person name="Mavromatis K."/>
            <person name="Pagani I."/>
            <person name="Ivanova N."/>
            <person name="Mikhailova N."/>
            <person name="Pati A."/>
            <person name="Chen A."/>
            <person name="Palaniappan K."/>
            <person name="Rohde M."/>
            <person name="Tindall B.J."/>
            <person name="Detter J.C."/>
            <person name="Goker M."/>
            <person name="Woyke T."/>
            <person name="Bristow J."/>
            <person name="Eisen J.A."/>
            <person name="Markowitz V."/>
            <person name="Hugenholtz P."/>
            <person name="Klenk H.P."/>
            <person name="Kyrpides N.C."/>
        </authorList>
    </citation>
    <scope>NUCLEOTIDE SEQUENCE</scope>
    <source>
        <strain evidence="2">DSM 17368 / JCM 12287 / NRRL B-23963</strain>
    </source>
</reference>
<keyword evidence="2" id="KW-1185">Reference proteome</keyword>
<dbReference type="OrthoDB" id="9792749at2"/>
<organism evidence="1 2">
    <name type="scientific">Owenweeksia hongkongensis (strain DSM 17368 / CIP 108786 / JCM 12287 / NRRL B-23963 / UST20020801)</name>
    <dbReference type="NCBI Taxonomy" id="926562"/>
    <lineage>
        <taxon>Bacteria</taxon>
        <taxon>Pseudomonadati</taxon>
        <taxon>Bacteroidota</taxon>
        <taxon>Flavobacteriia</taxon>
        <taxon>Flavobacteriales</taxon>
        <taxon>Owenweeksiaceae</taxon>
        <taxon>Owenweeksia</taxon>
    </lineage>
</organism>
<sequence>MIKYFGFFTVALFTLIGCKPKVKPIEYGHQACDYCRMSIVDERYAAQLQTSKGKTYSFDALECLINYKHENEETAYQQELVTDYNTPKKLIPAEGAYIVRSKKLPSPMGAYLTAVPTKSEAEKLVETNGGQIFTYPQVAEGLENLPEL</sequence>
<dbReference type="STRING" id="926562.Oweho_3461"/>
<dbReference type="PANTHER" id="PTHR41247">
    <property type="entry name" value="HTH-TYPE TRANSCRIPTIONAL REPRESSOR YCNK"/>
    <property type="match status" value="1"/>
</dbReference>
<evidence type="ECO:0000313" key="2">
    <source>
        <dbReference type="Proteomes" id="UP000005631"/>
    </source>
</evidence>
<dbReference type="eggNOG" id="COG4314">
    <property type="taxonomic scope" value="Bacteria"/>
</dbReference>
<dbReference type="EMBL" id="CP003156">
    <property type="protein sequence ID" value="AEV34410.1"/>
    <property type="molecule type" value="Genomic_DNA"/>
</dbReference>
<gene>
    <name evidence="1" type="ordered locus">Oweho_3461</name>
</gene>